<protein>
    <submittedName>
        <fullName evidence="2">Membrane protein</fullName>
    </submittedName>
</protein>
<dbReference type="EMBL" id="AP018823">
    <property type="protein sequence ID" value="BBF85286.1"/>
    <property type="molecule type" value="Genomic_DNA"/>
</dbReference>
<feature type="transmembrane region" description="Helical" evidence="1">
    <location>
        <begin position="73"/>
        <end position="92"/>
    </location>
</feature>
<accession>A0A3G9GIR4</accession>
<dbReference type="Proteomes" id="UP000198290">
    <property type="component" value="Chromosome"/>
</dbReference>
<dbReference type="PANTHER" id="PTHR28026:SF9">
    <property type="entry name" value="2-HYDROXY-PALMITIC ACID DIOXYGENASE MPO1"/>
    <property type="match status" value="1"/>
</dbReference>
<reference evidence="3" key="1">
    <citation type="journal article" date="2017" name="Biotechnol. Biofuels">
        <title>Evaluation of environmental bacterial communities as a factor affecting the growth of duckweed Lemna minor.</title>
        <authorList>
            <person name="Ishizawa H."/>
            <person name="Kuroda M."/>
            <person name="Morikawa M."/>
            <person name="Ike M."/>
        </authorList>
    </citation>
    <scope>NUCLEOTIDE SEQUENCE [LARGE SCALE GENOMIC DNA]</scope>
    <source>
        <strain evidence="3">H3</strain>
    </source>
</reference>
<dbReference type="GO" id="GO:0016020">
    <property type="term" value="C:membrane"/>
    <property type="evidence" value="ECO:0007669"/>
    <property type="project" value="GOC"/>
</dbReference>
<dbReference type="InterPro" id="IPR009305">
    <property type="entry name" value="Mpo1-like"/>
</dbReference>
<dbReference type="Pfam" id="PF06127">
    <property type="entry name" value="Mpo1-like"/>
    <property type="match status" value="1"/>
</dbReference>
<name>A0A3G9GIR4_9NEIS</name>
<evidence type="ECO:0000313" key="3">
    <source>
        <dbReference type="Proteomes" id="UP000198290"/>
    </source>
</evidence>
<dbReference type="RefSeq" id="WP_089083488.1">
    <property type="nucleotide sequence ID" value="NZ_AP018823.1"/>
</dbReference>
<keyword evidence="1" id="KW-0472">Membrane</keyword>
<feature type="transmembrane region" description="Helical" evidence="1">
    <location>
        <begin position="46"/>
        <end position="66"/>
    </location>
</feature>
<dbReference type="KEGG" id="amah:DLM_1669"/>
<dbReference type="PANTHER" id="PTHR28026">
    <property type="entry name" value="DUF962 DOMAIN PROTEIN (AFU_ORTHOLOGUE AFUA_8G05310)"/>
    <property type="match status" value="1"/>
</dbReference>
<evidence type="ECO:0000313" key="2">
    <source>
        <dbReference type="EMBL" id="BBF85286.1"/>
    </source>
</evidence>
<feature type="transmembrane region" description="Helical" evidence="1">
    <location>
        <begin position="98"/>
        <end position="118"/>
    </location>
</feature>
<keyword evidence="3" id="KW-1185">Reference proteome</keyword>
<reference evidence="2 3" key="2">
    <citation type="journal article" date="2017" name="Genome Announc.">
        <title>Draft genome sequence of Aquitalea magnusonii strain H3, a plant growth-promoting bacterium of duckweed Lemna minor.</title>
        <authorList>
            <person name="Ishizawa H."/>
            <person name="Kuroda M."/>
            <person name="Ike M."/>
        </authorList>
    </citation>
    <scope>NUCLEOTIDE SEQUENCE [LARGE SCALE GENOMIC DNA]</scope>
    <source>
        <strain evidence="2 3">H3</strain>
    </source>
</reference>
<dbReference type="OrthoDB" id="5515308at2"/>
<dbReference type="STRING" id="332411.VI06_13670"/>
<reference evidence="3" key="3">
    <citation type="journal article" date="2017" name="Plant Physiol. Biochem.">
        <title>Differential oxidative and antioxidative response of duckweed Lemna minor toward plant growth promoting/inhibiting bacteria.</title>
        <authorList>
            <person name="Ishizawa H."/>
            <person name="Kuroda M."/>
            <person name="Morikawa M."/>
            <person name="Ike M."/>
        </authorList>
    </citation>
    <scope>NUCLEOTIDE SEQUENCE [LARGE SCALE GENOMIC DNA]</scope>
    <source>
        <strain evidence="3">H3</strain>
    </source>
</reference>
<keyword evidence="1" id="KW-1133">Transmembrane helix</keyword>
<evidence type="ECO:0000256" key="1">
    <source>
        <dbReference type="SAM" id="Phobius"/>
    </source>
</evidence>
<keyword evidence="1" id="KW-0812">Transmembrane</keyword>
<feature type="transmembrane region" description="Helical" evidence="1">
    <location>
        <begin position="21"/>
        <end position="40"/>
    </location>
</feature>
<organism evidence="2 3">
    <name type="scientific">Aquitalea magnusonii</name>
    <dbReference type="NCBI Taxonomy" id="332411"/>
    <lineage>
        <taxon>Bacteria</taxon>
        <taxon>Pseudomonadati</taxon>
        <taxon>Pseudomonadota</taxon>
        <taxon>Betaproteobacteria</taxon>
        <taxon>Neisseriales</taxon>
        <taxon>Chromobacteriaceae</taxon>
        <taxon>Aquitalea</taxon>
    </lineage>
</organism>
<proteinExistence type="predicted"/>
<gene>
    <name evidence="2" type="ORF">DLM_1669</name>
</gene>
<dbReference type="GO" id="GO:0046521">
    <property type="term" value="P:sphingoid catabolic process"/>
    <property type="evidence" value="ECO:0007669"/>
    <property type="project" value="TreeGrafter"/>
</dbReference>
<dbReference type="AlphaFoldDB" id="A0A3G9GIR4"/>
<sequence length="169" mass="18313">MNTLPQQLAAYAAYHRDWRNIATHFVGIPAIVLSSASLLSRPAWPVAGLPLSPAVLLAALLALYYLRLDRRFGLLMTLLLGLVLLAAAGMAALPDGEWLWLSVGGFVLGWVFQLVGHVWEGRKPAFVDDISGLAIGPLFIVFELLVLLGACRQLARQVKALHTPPAGQR</sequence>
<feature type="transmembrane region" description="Helical" evidence="1">
    <location>
        <begin position="130"/>
        <end position="150"/>
    </location>
</feature>